<sequence length="57" mass="6603">MTWFYVCIGGLLLFALFIDWRRKRNNNNSQHPTHADAKPGESQNYQMGDNRYSGPGE</sequence>
<organism evidence="2 3">
    <name type="scientific">Fictibacillus barbaricus</name>
    <dbReference type="NCBI Taxonomy" id="182136"/>
    <lineage>
        <taxon>Bacteria</taxon>
        <taxon>Bacillati</taxon>
        <taxon>Bacillota</taxon>
        <taxon>Bacilli</taxon>
        <taxon>Bacillales</taxon>
        <taxon>Fictibacillaceae</taxon>
        <taxon>Fictibacillus</taxon>
    </lineage>
</organism>
<dbReference type="EMBL" id="JAFHKS010000042">
    <property type="protein sequence ID" value="MBN3544810.1"/>
    <property type="molecule type" value="Genomic_DNA"/>
</dbReference>
<reference evidence="2 3" key="1">
    <citation type="submission" date="2021-01" db="EMBL/GenBank/DDBJ databases">
        <title>Genome Sequencing of Type Strains.</title>
        <authorList>
            <person name="Lemaire J.F."/>
            <person name="Inderbitzin P."/>
            <person name="Collins S.B."/>
            <person name="Wespe N."/>
            <person name="Knight-Connoni V."/>
        </authorList>
    </citation>
    <scope>NUCLEOTIDE SEQUENCE [LARGE SCALE GENOMIC DNA]</scope>
    <source>
        <strain evidence="2 3">DSM 14730</strain>
    </source>
</reference>
<accession>A0ABS2Z9F8</accession>
<dbReference type="Proteomes" id="UP001319060">
    <property type="component" value="Unassembled WGS sequence"/>
</dbReference>
<evidence type="ECO:0000313" key="3">
    <source>
        <dbReference type="Proteomes" id="UP001319060"/>
    </source>
</evidence>
<protein>
    <submittedName>
        <fullName evidence="2">Uncharacterized protein</fullName>
    </submittedName>
</protein>
<dbReference type="RefSeq" id="WP_188403529.1">
    <property type="nucleotide sequence ID" value="NZ_BMCE01000002.1"/>
</dbReference>
<evidence type="ECO:0000256" key="1">
    <source>
        <dbReference type="SAM" id="MobiDB-lite"/>
    </source>
</evidence>
<keyword evidence="3" id="KW-1185">Reference proteome</keyword>
<gene>
    <name evidence="2" type="ORF">JYA64_05870</name>
</gene>
<proteinExistence type="predicted"/>
<evidence type="ECO:0000313" key="2">
    <source>
        <dbReference type="EMBL" id="MBN3544810.1"/>
    </source>
</evidence>
<name>A0ABS2Z9F8_9BACL</name>
<comment type="caution">
    <text evidence="2">The sequence shown here is derived from an EMBL/GenBank/DDBJ whole genome shotgun (WGS) entry which is preliminary data.</text>
</comment>
<feature type="region of interest" description="Disordered" evidence="1">
    <location>
        <begin position="27"/>
        <end position="57"/>
    </location>
</feature>